<feature type="non-terminal residue" evidence="2">
    <location>
        <position position="1"/>
    </location>
</feature>
<dbReference type="SUPFAM" id="SSF50814">
    <property type="entry name" value="Lipocalins"/>
    <property type="match status" value="1"/>
</dbReference>
<protein>
    <submittedName>
        <fullName evidence="2">Salivary lipocalin</fullName>
    </submittedName>
</protein>
<accession>A0A1D2AI70</accession>
<feature type="chain" id="PRO_5008901588" evidence="1">
    <location>
        <begin position="33"/>
        <end position="182"/>
    </location>
</feature>
<sequence>AAGLGSGLQTNCNMFKVLCLLTLFVLARITNAANECNQTADAWESITQPPGGLSVLLNSTKPRGAMKCLNATIPDITCKPTASVQFGYKNASTQKWATFPWNLAIDGNNVSGTIGAYTLKWTVLYARFNGCSVTEELLGDYGYVYDLWALNDTKGEDLRCCEEIFRSKTCGKNYTQPRAGCE</sequence>
<dbReference type="AlphaFoldDB" id="A0A1D2AI70"/>
<dbReference type="Gene3D" id="2.40.128.20">
    <property type="match status" value="1"/>
</dbReference>
<evidence type="ECO:0000313" key="2">
    <source>
        <dbReference type="EMBL" id="JAT78791.1"/>
    </source>
</evidence>
<dbReference type="EMBL" id="GETE01001080">
    <property type="protein sequence ID" value="JAT78791.1"/>
    <property type="molecule type" value="Transcribed_RNA"/>
</dbReference>
<evidence type="ECO:0000256" key="1">
    <source>
        <dbReference type="SAM" id="SignalP"/>
    </source>
</evidence>
<organism evidence="2">
    <name type="scientific">Ornithodoros brasiliensis</name>
    <name type="common">Mouro tick</name>
    <dbReference type="NCBI Taxonomy" id="888526"/>
    <lineage>
        <taxon>Eukaryota</taxon>
        <taxon>Metazoa</taxon>
        <taxon>Ecdysozoa</taxon>
        <taxon>Arthropoda</taxon>
        <taxon>Chelicerata</taxon>
        <taxon>Arachnida</taxon>
        <taxon>Acari</taxon>
        <taxon>Parasitiformes</taxon>
        <taxon>Ixodida</taxon>
        <taxon>Ixodoidea</taxon>
        <taxon>Argasidae</taxon>
        <taxon>Ornithodorinae</taxon>
        <taxon>Ornithodoros</taxon>
    </lineage>
</organism>
<keyword evidence="1" id="KW-0732">Signal</keyword>
<reference evidence="2" key="1">
    <citation type="submission" date="2016-07" db="EMBL/GenBank/DDBJ databases">
        <title>Salivary Glands transcriptome analysis on engorged females of Ornithodoros brasiliensis (Acari:Argasidae).</title>
        <authorList>
            <person name="Simons S.M."/>
            <person name="Carvalho E."/>
            <person name="Junqueira-de-Azevedo I."/>
            <person name="Ho P.L."/>
            <person name="Giovanni D."/>
            <person name="Mendonca R."/>
            <person name="Onofrio V."/>
            <person name="Landulfo G."/>
            <person name="Ramirez D."/>
            <person name="Barros-Battesti D."/>
        </authorList>
    </citation>
    <scope>NUCLEOTIDE SEQUENCE</scope>
    <source>
        <strain evidence="2">Female</strain>
        <tissue evidence="2">Salivary gland</tissue>
    </source>
</reference>
<dbReference type="InterPro" id="IPR012674">
    <property type="entry name" value="Calycin"/>
</dbReference>
<proteinExistence type="predicted"/>
<feature type="signal peptide" evidence="1">
    <location>
        <begin position="1"/>
        <end position="32"/>
    </location>
</feature>
<name>A0A1D2AI70_ORNBR</name>